<dbReference type="NCBIfam" id="TIGR01488">
    <property type="entry name" value="HAD-SF-IB"/>
    <property type="match status" value="1"/>
</dbReference>
<dbReference type="GO" id="GO:0046872">
    <property type="term" value="F:metal ion binding"/>
    <property type="evidence" value="ECO:0007669"/>
    <property type="project" value="UniProtKB-KW"/>
</dbReference>
<accession>A0A127K590</accession>
<protein>
    <submittedName>
        <fullName evidence="4">Phosphoserine phosphatase</fullName>
    </submittedName>
</protein>
<evidence type="ECO:0000256" key="1">
    <source>
        <dbReference type="ARBA" id="ARBA00022723"/>
    </source>
</evidence>
<dbReference type="Gene3D" id="3.40.50.1000">
    <property type="entry name" value="HAD superfamily/HAD-like"/>
    <property type="match status" value="1"/>
</dbReference>
<evidence type="ECO:0000256" key="2">
    <source>
        <dbReference type="ARBA" id="ARBA00022801"/>
    </source>
</evidence>
<dbReference type="AlphaFoldDB" id="A0A127K590"/>
<dbReference type="Gene3D" id="1.20.1440.100">
    <property type="entry name" value="SG protein - dephosphorylation function"/>
    <property type="match status" value="1"/>
</dbReference>
<dbReference type="GO" id="GO:0016787">
    <property type="term" value="F:hydrolase activity"/>
    <property type="evidence" value="ECO:0007669"/>
    <property type="project" value="UniProtKB-KW"/>
</dbReference>
<keyword evidence="5" id="KW-1185">Reference proteome</keyword>
<keyword evidence="1" id="KW-0479">Metal-binding</keyword>
<dbReference type="PANTHER" id="PTHR43344:SF13">
    <property type="entry name" value="PHOSPHATASE RV3661-RELATED"/>
    <property type="match status" value="1"/>
</dbReference>
<dbReference type="InterPro" id="IPR050582">
    <property type="entry name" value="HAD-like_SerB"/>
</dbReference>
<keyword evidence="2" id="KW-0378">Hydrolase</keyword>
<dbReference type="NCBIfam" id="TIGR01490">
    <property type="entry name" value="HAD-SF-IB-hyp1"/>
    <property type="match status" value="1"/>
</dbReference>
<proteinExistence type="predicted"/>
<dbReference type="Pfam" id="PF12710">
    <property type="entry name" value="HAD"/>
    <property type="match status" value="1"/>
</dbReference>
<dbReference type="PANTHER" id="PTHR43344">
    <property type="entry name" value="PHOSPHOSERINE PHOSPHATASE"/>
    <property type="match status" value="1"/>
</dbReference>
<dbReference type="KEGG" id="thu:AC731_009225"/>
<evidence type="ECO:0000313" key="5">
    <source>
        <dbReference type="Proteomes" id="UP000036902"/>
    </source>
</evidence>
<reference evidence="5" key="1">
    <citation type="submission" date="2016-03" db="EMBL/GenBank/DDBJ databases">
        <authorList>
            <person name="Ma C."/>
            <person name="Zhou S."/>
            <person name="Yang G."/>
        </authorList>
    </citation>
    <scope>NUCLEOTIDE SEQUENCE [LARGE SCALE GENOMIC DNA]</scope>
    <source>
        <strain evidence="5">SgZ-1</strain>
    </source>
</reference>
<evidence type="ECO:0000256" key="3">
    <source>
        <dbReference type="ARBA" id="ARBA00022842"/>
    </source>
</evidence>
<dbReference type="InterPro" id="IPR006385">
    <property type="entry name" value="HAD_hydro_SerB1"/>
</dbReference>
<sequence length="220" mass="24729">MNLVLFDLDNTLLAGDSDFAWAQFLIGKGVLDREVQEAKNIEFYEHYKAGTLDIFAFLDFQLAPLARHPRAQLDAWHREFMDLSVRPMITDKARALVRQHLEDDALVAVVTATNAFVTGPIVRELGIPHLVATIPAQEGGAFTGKPRGMPAFKAGKIERVETWLESLGLHMGSFERSWFYSDSHNDLPLMGRVSDPVAVDPDDTLREHARQHAWPVISLR</sequence>
<dbReference type="InterPro" id="IPR036412">
    <property type="entry name" value="HAD-like_sf"/>
</dbReference>
<dbReference type="SUPFAM" id="SSF56784">
    <property type="entry name" value="HAD-like"/>
    <property type="match status" value="1"/>
</dbReference>
<organism evidence="4 5">
    <name type="scientific">Thauera humireducens</name>
    <dbReference type="NCBI Taxonomy" id="1134435"/>
    <lineage>
        <taxon>Bacteria</taxon>
        <taxon>Pseudomonadati</taxon>
        <taxon>Pseudomonadota</taxon>
        <taxon>Betaproteobacteria</taxon>
        <taxon>Rhodocyclales</taxon>
        <taxon>Zoogloeaceae</taxon>
        <taxon>Thauera</taxon>
    </lineage>
</organism>
<keyword evidence="3" id="KW-0460">Magnesium</keyword>
<evidence type="ECO:0000313" key="4">
    <source>
        <dbReference type="EMBL" id="AMO37115.1"/>
    </source>
</evidence>
<name>A0A127K590_9RHOO</name>
<dbReference type="RefSeq" id="WP_004261636.1">
    <property type="nucleotide sequence ID" value="NZ_CP014646.1"/>
</dbReference>
<dbReference type="STRING" id="1134435.AC731_009225"/>
<gene>
    <name evidence="4" type="ORF">AC731_009225</name>
</gene>
<dbReference type="InterPro" id="IPR023214">
    <property type="entry name" value="HAD_sf"/>
</dbReference>
<dbReference type="EMBL" id="CP014646">
    <property type="protein sequence ID" value="AMO37115.1"/>
    <property type="molecule type" value="Genomic_DNA"/>
</dbReference>
<dbReference type="Proteomes" id="UP000036902">
    <property type="component" value="Chromosome"/>
</dbReference>